<evidence type="ECO:0000259" key="2">
    <source>
        <dbReference type="Pfam" id="PF06439"/>
    </source>
</evidence>
<feature type="chain" id="PRO_5016863229" evidence="1">
    <location>
        <begin position="30"/>
        <end position="463"/>
    </location>
</feature>
<sequence length="463" mass="51070">MRNTSASSISKILLATGCLLASTTFTTQAQQTKATSIFDGKTLAGWKTVGGKAPYVVENGVIVGTMTKKTPNSFLVTEKEYGDFILELEVKLEGDNTNSGIQIRSHIDPQANDGRGRMYGKQVEVDPTARAWTGGIYDEARRGWLYPLDLNQNAKKAFRKNEYNAIRIEAIGDEVRTWVNGIPTAAVIDTIDQTGYIGLQVHNIADADDGKKVYFKNVRIQTENLKAKAFPKDIYITNLKLNQLSQAEQKNGYKLLFDGKSTAGWHSARGNGFPSKGWEIKNGTISVVASNGAESTNGGDIVTDAQYKAFDLTFQFKLSPGANSGVKYFVTLNEQTSGSAIGLEYQVLDDKEHPDAKLGKDGNRTLASLYDLITSKKNARAVKPIGEWNTGRIVAYPDNRVEHYLNGELMLTYVRGSKEYLDLVAGSKYKDWKNFGQAPQGHILLQDHGDNVSFRSIKIKELK</sequence>
<feature type="domain" description="3-keto-alpha-glucoside-1,2-lyase/3-keto-2-hydroxy-glucal hydratase" evidence="2">
    <location>
        <begin position="34"/>
        <end position="221"/>
    </location>
</feature>
<dbReference type="Pfam" id="PF06439">
    <property type="entry name" value="3keto-disac_hyd"/>
    <property type="match status" value="2"/>
</dbReference>
<gene>
    <name evidence="3" type="ORF">NCTC11388_00934</name>
</gene>
<name>A0A380BJI3_SPHSI</name>
<dbReference type="Proteomes" id="UP000254893">
    <property type="component" value="Unassembled WGS sequence"/>
</dbReference>
<evidence type="ECO:0000256" key="1">
    <source>
        <dbReference type="SAM" id="SignalP"/>
    </source>
</evidence>
<feature type="signal peptide" evidence="1">
    <location>
        <begin position="1"/>
        <end position="29"/>
    </location>
</feature>
<accession>A0A380BJI3</accession>
<organism evidence="3 4">
    <name type="scientific">Sphingobacterium spiritivorum</name>
    <name type="common">Flavobacterium spiritivorum</name>
    <dbReference type="NCBI Taxonomy" id="258"/>
    <lineage>
        <taxon>Bacteria</taxon>
        <taxon>Pseudomonadati</taxon>
        <taxon>Bacteroidota</taxon>
        <taxon>Sphingobacteriia</taxon>
        <taxon>Sphingobacteriales</taxon>
        <taxon>Sphingobacteriaceae</taxon>
        <taxon>Sphingobacterium</taxon>
    </lineage>
</organism>
<protein>
    <submittedName>
        <fullName evidence="3">Domain of Uncharacterized Function (DUF1080)</fullName>
    </submittedName>
</protein>
<feature type="domain" description="3-keto-alpha-glucoside-1,2-lyase/3-keto-2-hydroxy-glucal hydratase" evidence="2">
    <location>
        <begin position="252"/>
        <end position="460"/>
    </location>
</feature>
<evidence type="ECO:0000313" key="4">
    <source>
        <dbReference type="Proteomes" id="UP000254893"/>
    </source>
</evidence>
<dbReference type="InterPro" id="IPR010496">
    <property type="entry name" value="AL/BT2_dom"/>
</dbReference>
<evidence type="ECO:0000313" key="3">
    <source>
        <dbReference type="EMBL" id="SUJ02062.1"/>
    </source>
</evidence>
<dbReference type="GO" id="GO:0016787">
    <property type="term" value="F:hydrolase activity"/>
    <property type="evidence" value="ECO:0007669"/>
    <property type="project" value="InterPro"/>
</dbReference>
<dbReference type="AlphaFoldDB" id="A0A380BJI3"/>
<dbReference type="RefSeq" id="WP_115169297.1">
    <property type="nucleotide sequence ID" value="NZ_UGYW01000002.1"/>
</dbReference>
<proteinExistence type="predicted"/>
<reference evidence="3 4" key="1">
    <citation type="submission" date="2018-06" db="EMBL/GenBank/DDBJ databases">
        <authorList>
            <consortium name="Pathogen Informatics"/>
            <person name="Doyle S."/>
        </authorList>
    </citation>
    <scope>NUCLEOTIDE SEQUENCE [LARGE SCALE GENOMIC DNA]</scope>
    <source>
        <strain evidence="3 4">NCTC11388</strain>
    </source>
</reference>
<dbReference type="Gene3D" id="2.60.120.560">
    <property type="entry name" value="Exo-inulinase, domain 1"/>
    <property type="match status" value="2"/>
</dbReference>
<keyword evidence="1" id="KW-0732">Signal</keyword>
<dbReference type="EMBL" id="UGYW01000002">
    <property type="protein sequence ID" value="SUJ02062.1"/>
    <property type="molecule type" value="Genomic_DNA"/>
</dbReference>